<keyword evidence="3" id="KW-0134">Cell wall</keyword>
<evidence type="ECO:0000256" key="2">
    <source>
        <dbReference type="ARBA" id="ARBA00008834"/>
    </source>
</evidence>
<keyword evidence="10" id="KW-0812">Transmembrane</keyword>
<dbReference type="SMART" id="SM00710">
    <property type="entry name" value="PbH1"/>
    <property type="match status" value="6"/>
</dbReference>
<dbReference type="Gene3D" id="2.160.20.10">
    <property type="entry name" value="Single-stranded right-handed beta-helix, Pectin lyase-like"/>
    <property type="match status" value="1"/>
</dbReference>
<gene>
    <name evidence="11" type="ORF">D5086_0000313230</name>
</gene>
<feature type="region of interest" description="Disordered" evidence="9">
    <location>
        <begin position="34"/>
        <end position="65"/>
    </location>
</feature>
<keyword evidence="10" id="KW-0472">Membrane</keyword>
<dbReference type="GO" id="GO:0071555">
    <property type="term" value="P:cell wall organization"/>
    <property type="evidence" value="ECO:0007669"/>
    <property type="project" value="UniProtKB-KW"/>
</dbReference>
<reference evidence="11" key="1">
    <citation type="submission" date="2018-10" db="EMBL/GenBank/DDBJ databases">
        <title>Population genomic analysis revealed the cold adaptation of white poplar.</title>
        <authorList>
            <person name="Liu Y.-J."/>
        </authorList>
    </citation>
    <scope>NUCLEOTIDE SEQUENCE [LARGE SCALE GENOMIC DNA]</scope>
    <source>
        <strain evidence="11">PAL-ZL1</strain>
    </source>
</reference>
<dbReference type="GO" id="GO:0004650">
    <property type="term" value="F:polygalacturonase activity"/>
    <property type="evidence" value="ECO:0007669"/>
    <property type="project" value="InterPro"/>
</dbReference>
<keyword evidence="10" id="KW-1133">Transmembrane helix</keyword>
<evidence type="ECO:0000256" key="8">
    <source>
        <dbReference type="RuleBase" id="RU361169"/>
    </source>
</evidence>
<proteinExistence type="inferred from homology"/>
<sequence>MKSTRHSSVRFFFFVGVVIFITFAIISVEARKHHNNRHKPHKHLKDKGSNGHKAPDPATNIPGPAPAPLPHYGSYPANSTIFDVLSFGAKGDGVSDDSKALLAAWKAACQVSGATVEIPAEFKFLIKPIILQGPCMPHIVLEIDGILLSPPRVGAWPKSSLFQWINFKWVHDFTIQGTGKVDGQGSEWWSPSEVYYIQVCQCRALRFYDSHNITVRDIEIVNSPQCHLKFDSSSGIKVDNITINSPEISPNTDGIHLQNTKDVEIQHSNIGCGDDCVSIQTGCSNIHVHHINCGPGHGISVGGLGKDKSVACVSDIVVEKISLQNTLSGVRIKTWQGGIGSVKNVTFSNIEVSDVKYPVIIDQFYCDKKTCKNQTEAVAISGVKYDSIKGSYTVQPIHLACSNDAPCTGVDLIDIQLKPSSSGYGGFRQALCWNSYGKSQAPLVPSSIDYCLRTESGSVKGTARSRHEHIC</sequence>
<dbReference type="InterPro" id="IPR011050">
    <property type="entry name" value="Pectin_lyase_fold/virulence"/>
</dbReference>
<protein>
    <recommendedName>
        <fullName evidence="12">Polygalacturonase</fullName>
    </recommendedName>
</protein>
<evidence type="ECO:0000256" key="3">
    <source>
        <dbReference type="ARBA" id="ARBA00022512"/>
    </source>
</evidence>
<dbReference type="EMBL" id="RCHU01001221">
    <property type="protein sequence ID" value="TKR66246.1"/>
    <property type="molecule type" value="Genomic_DNA"/>
</dbReference>
<evidence type="ECO:0000313" key="11">
    <source>
        <dbReference type="EMBL" id="TKR66246.1"/>
    </source>
</evidence>
<accession>A0A4U5MAW1</accession>
<keyword evidence="6 8" id="KW-0326">Glycosidase</keyword>
<keyword evidence="7" id="KW-0961">Cell wall biogenesis/degradation</keyword>
<dbReference type="InterPro" id="IPR000743">
    <property type="entry name" value="Glyco_hydro_28"/>
</dbReference>
<evidence type="ECO:0000256" key="9">
    <source>
        <dbReference type="SAM" id="MobiDB-lite"/>
    </source>
</evidence>
<feature type="transmembrane region" description="Helical" evidence="10">
    <location>
        <begin position="12"/>
        <end position="30"/>
    </location>
</feature>
<comment type="subcellular location">
    <subcellularLocation>
        <location evidence="1">Secreted</location>
        <location evidence="1">Cell wall</location>
    </subcellularLocation>
</comment>
<keyword evidence="4" id="KW-0964">Secreted</keyword>
<organism evidence="11">
    <name type="scientific">Populus alba</name>
    <name type="common">White poplar</name>
    <dbReference type="NCBI Taxonomy" id="43335"/>
    <lineage>
        <taxon>Eukaryota</taxon>
        <taxon>Viridiplantae</taxon>
        <taxon>Streptophyta</taxon>
        <taxon>Embryophyta</taxon>
        <taxon>Tracheophyta</taxon>
        <taxon>Spermatophyta</taxon>
        <taxon>Magnoliopsida</taxon>
        <taxon>eudicotyledons</taxon>
        <taxon>Gunneridae</taxon>
        <taxon>Pentapetalae</taxon>
        <taxon>rosids</taxon>
        <taxon>fabids</taxon>
        <taxon>Malpighiales</taxon>
        <taxon>Salicaceae</taxon>
        <taxon>Saliceae</taxon>
        <taxon>Populus</taxon>
    </lineage>
</organism>
<dbReference type="PANTHER" id="PTHR31375">
    <property type="match status" value="1"/>
</dbReference>
<feature type="compositionally biased region" description="Basic residues" evidence="9">
    <location>
        <begin position="34"/>
        <end position="45"/>
    </location>
</feature>
<dbReference type="InterPro" id="IPR012334">
    <property type="entry name" value="Pectin_lyas_fold"/>
</dbReference>
<evidence type="ECO:0000256" key="5">
    <source>
        <dbReference type="ARBA" id="ARBA00022801"/>
    </source>
</evidence>
<dbReference type="AlphaFoldDB" id="A0A4U5MAW1"/>
<name>A0A4U5MAW1_POPAL</name>
<evidence type="ECO:0000256" key="10">
    <source>
        <dbReference type="SAM" id="Phobius"/>
    </source>
</evidence>
<evidence type="ECO:0000256" key="1">
    <source>
        <dbReference type="ARBA" id="ARBA00004191"/>
    </source>
</evidence>
<keyword evidence="5 8" id="KW-0378">Hydrolase</keyword>
<evidence type="ECO:0000256" key="7">
    <source>
        <dbReference type="ARBA" id="ARBA00023316"/>
    </source>
</evidence>
<dbReference type="GO" id="GO:0005975">
    <property type="term" value="P:carbohydrate metabolic process"/>
    <property type="evidence" value="ECO:0007669"/>
    <property type="project" value="InterPro"/>
</dbReference>
<dbReference type="SUPFAM" id="SSF51126">
    <property type="entry name" value="Pectin lyase-like"/>
    <property type="match status" value="1"/>
</dbReference>
<evidence type="ECO:0008006" key="12">
    <source>
        <dbReference type="Google" id="ProtNLM"/>
    </source>
</evidence>
<feature type="compositionally biased region" description="Basic and acidic residues" evidence="9">
    <location>
        <begin position="46"/>
        <end position="55"/>
    </location>
</feature>
<evidence type="ECO:0000256" key="4">
    <source>
        <dbReference type="ARBA" id="ARBA00022525"/>
    </source>
</evidence>
<dbReference type="Pfam" id="PF00295">
    <property type="entry name" value="Glyco_hydro_28"/>
    <property type="match status" value="1"/>
</dbReference>
<comment type="similarity">
    <text evidence="2 8">Belongs to the glycosyl hydrolase 28 family.</text>
</comment>
<evidence type="ECO:0000256" key="6">
    <source>
        <dbReference type="ARBA" id="ARBA00023295"/>
    </source>
</evidence>
<dbReference type="STRING" id="43335.A0A4U5MAW1"/>
<dbReference type="InterPro" id="IPR006626">
    <property type="entry name" value="PbH1"/>
</dbReference>
<comment type="caution">
    <text evidence="11">The sequence shown here is derived from an EMBL/GenBank/DDBJ whole genome shotgun (WGS) entry which is preliminary data.</text>
</comment>